<organism evidence="2 3">
    <name type="scientific">Eimeria praecox</name>
    <dbReference type="NCBI Taxonomy" id="51316"/>
    <lineage>
        <taxon>Eukaryota</taxon>
        <taxon>Sar</taxon>
        <taxon>Alveolata</taxon>
        <taxon>Apicomplexa</taxon>
        <taxon>Conoidasida</taxon>
        <taxon>Coccidia</taxon>
        <taxon>Eucoccidiorida</taxon>
        <taxon>Eimeriorina</taxon>
        <taxon>Eimeriidae</taxon>
        <taxon>Eimeria</taxon>
    </lineage>
</organism>
<evidence type="ECO:0000313" key="2">
    <source>
        <dbReference type="EMBL" id="CDI75846.1"/>
    </source>
</evidence>
<evidence type="ECO:0000313" key="3">
    <source>
        <dbReference type="Proteomes" id="UP000018201"/>
    </source>
</evidence>
<sequence length="507" mass="54778">MSTRRLSVSEDISHGDPTLSQIIEECAAMEADLGLSLSERSNSYHGLDAAQEVERIAFALYQEALAFENKMQQTKSARQPIFPSLPSSPASQHQHLKGAANNTGQKGAGEGYQFSPSELTTSQDYWRVRLPEPSPSSTLPLGIASQPIFSSAPPAFRPTPPSAWLQQGVYASPQPDVGAYRSVGGPQPLVAAGYSVGLLPQAAALLPEDADRRYSRKRRRIGASQVVYSEVDPDLWLDAAPMIDGSPEGKRKSQSPSPQGLSPEQAAPGLCSARQVPTGKANLRDAGQGTLAKVSASSVWEASAAAPAASGAATSLQADSITAHPYVRLPGLQEGVEPPHIWLWASNFWTSNGLSLDQILLSFRRVFTKHELNQLDATLLGEYVQELAVASAARARGTKRMNRPLHGSVIIGRQFLVLDAIVSAMHVFGVSTAACSWWRPFIDCFDTNYRYNEPQRLTRNSGRGNIDLANRMLAAISISTLISPTACWPPSPYTKRENGRIPKKLSI</sequence>
<dbReference type="VEuPathDB" id="ToxoDB:EPH_0006430"/>
<gene>
    <name evidence="2" type="ORF">EPH_0006430</name>
</gene>
<feature type="region of interest" description="Disordered" evidence="1">
    <location>
        <begin position="239"/>
        <end position="267"/>
    </location>
</feature>
<proteinExistence type="predicted"/>
<keyword evidence="3" id="KW-1185">Reference proteome</keyword>
<feature type="region of interest" description="Disordered" evidence="1">
    <location>
        <begin position="86"/>
        <end position="110"/>
    </location>
</feature>
<dbReference type="AlphaFoldDB" id="U6G6G7"/>
<evidence type="ECO:0000256" key="1">
    <source>
        <dbReference type="SAM" id="MobiDB-lite"/>
    </source>
</evidence>
<accession>U6G6G7</accession>
<name>U6G6G7_9EIME</name>
<reference evidence="2" key="1">
    <citation type="submission" date="2013-10" db="EMBL/GenBank/DDBJ databases">
        <title>Genomic analysis of the causative agents of coccidiosis in chickens.</title>
        <authorList>
            <person name="Reid A.J."/>
            <person name="Blake D."/>
            <person name="Billington K."/>
            <person name="Browne H."/>
            <person name="Dunn M."/>
            <person name="Hung S."/>
            <person name="Kawahara F."/>
            <person name="Miranda-Saavedra D."/>
            <person name="Mourier T."/>
            <person name="Nagra H."/>
            <person name="Otto T.D."/>
            <person name="Rawlings N."/>
            <person name="Sanchez A."/>
            <person name="Sanders M."/>
            <person name="Subramaniam C."/>
            <person name="Tay Y."/>
            <person name="Dear P."/>
            <person name="Doerig C."/>
            <person name="Gruber A."/>
            <person name="Parkinson J."/>
            <person name="Shirley M."/>
            <person name="Wan K.L."/>
            <person name="Berriman M."/>
            <person name="Tomley F."/>
            <person name="Pain A."/>
        </authorList>
    </citation>
    <scope>NUCLEOTIDE SEQUENCE [LARGE SCALE GENOMIC DNA]</scope>
    <source>
        <strain evidence="2">Houghton</strain>
    </source>
</reference>
<dbReference type="EMBL" id="HG691162">
    <property type="protein sequence ID" value="CDI75846.1"/>
    <property type="molecule type" value="Genomic_DNA"/>
</dbReference>
<reference evidence="2" key="2">
    <citation type="submission" date="2013-10" db="EMBL/GenBank/DDBJ databases">
        <authorList>
            <person name="Aslett M."/>
        </authorList>
    </citation>
    <scope>NUCLEOTIDE SEQUENCE [LARGE SCALE GENOMIC DNA]</scope>
    <source>
        <strain evidence="2">Houghton</strain>
    </source>
</reference>
<dbReference type="Proteomes" id="UP000018201">
    <property type="component" value="Unassembled WGS sequence"/>
</dbReference>
<protein>
    <submittedName>
        <fullName evidence="2">Uncharacterized protein</fullName>
    </submittedName>
</protein>